<name>A0A4D7B5E2_9HYPH</name>
<dbReference type="KEGG" id="pstg:E8M01_20355"/>
<accession>A0A4D7B5E2</accession>
<evidence type="ECO:0000313" key="2">
    <source>
        <dbReference type="Proteomes" id="UP000298781"/>
    </source>
</evidence>
<sequence>MGNAFESPFKSALLSDQVTNPNIRVGRCGNPARPIRKRFADGDITMPLDMAWWDWPLDQIKAAMALLCAGDIAALHARWKAAHRGDR</sequence>
<keyword evidence="2" id="KW-1185">Reference proteome</keyword>
<dbReference type="OrthoDB" id="9815592at2"/>
<dbReference type="Gene3D" id="2.160.10.10">
    <property type="entry name" value="Hexapeptide repeat proteins"/>
    <property type="match status" value="1"/>
</dbReference>
<gene>
    <name evidence="1" type="ORF">E8M01_20355</name>
</gene>
<evidence type="ECO:0000313" key="1">
    <source>
        <dbReference type="EMBL" id="QCI66365.1"/>
    </source>
</evidence>
<dbReference type="Proteomes" id="UP000298781">
    <property type="component" value="Chromosome"/>
</dbReference>
<dbReference type="AlphaFoldDB" id="A0A4D7B5E2"/>
<dbReference type="EMBL" id="CP039690">
    <property type="protein sequence ID" value="QCI66365.1"/>
    <property type="molecule type" value="Genomic_DNA"/>
</dbReference>
<dbReference type="SUPFAM" id="SSF51161">
    <property type="entry name" value="Trimeric LpxA-like enzymes"/>
    <property type="match status" value="1"/>
</dbReference>
<dbReference type="InterPro" id="IPR011004">
    <property type="entry name" value="Trimer_LpxA-like_sf"/>
</dbReference>
<reference evidence="1 2" key="1">
    <citation type="submission" date="2019-04" db="EMBL/GenBank/DDBJ databases">
        <title>Phreatobacter aquaticus sp. nov.</title>
        <authorList>
            <person name="Choi A."/>
        </authorList>
    </citation>
    <scope>NUCLEOTIDE SEQUENCE [LARGE SCALE GENOMIC DNA]</scope>
    <source>
        <strain evidence="1 2">KCTC 52518</strain>
    </source>
</reference>
<organism evidence="1 2">
    <name type="scientific">Phreatobacter stygius</name>
    <dbReference type="NCBI Taxonomy" id="1940610"/>
    <lineage>
        <taxon>Bacteria</taxon>
        <taxon>Pseudomonadati</taxon>
        <taxon>Pseudomonadota</taxon>
        <taxon>Alphaproteobacteria</taxon>
        <taxon>Hyphomicrobiales</taxon>
        <taxon>Phreatobacteraceae</taxon>
        <taxon>Phreatobacter</taxon>
    </lineage>
</organism>
<proteinExistence type="predicted"/>
<protein>
    <submittedName>
        <fullName evidence="1">Uncharacterized protein</fullName>
    </submittedName>
</protein>